<evidence type="ECO:0000256" key="1">
    <source>
        <dbReference type="SAM" id="MobiDB-lite"/>
    </source>
</evidence>
<name>A0A2P2LUQ8_RHIMU</name>
<accession>A0A2P2LUQ8</accession>
<evidence type="ECO:0000313" key="2">
    <source>
        <dbReference type="EMBL" id="MBX21709.1"/>
    </source>
</evidence>
<organism evidence="2">
    <name type="scientific">Rhizophora mucronata</name>
    <name type="common">Asiatic mangrove</name>
    <dbReference type="NCBI Taxonomy" id="61149"/>
    <lineage>
        <taxon>Eukaryota</taxon>
        <taxon>Viridiplantae</taxon>
        <taxon>Streptophyta</taxon>
        <taxon>Embryophyta</taxon>
        <taxon>Tracheophyta</taxon>
        <taxon>Spermatophyta</taxon>
        <taxon>Magnoliopsida</taxon>
        <taxon>eudicotyledons</taxon>
        <taxon>Gunneridae</taxon>
        <taxon>Pentapetalae</taxon>
        <taxon>rosids</taxon>
        <taxon>fabids</taxon>
        <taxon>Malpighiales</taxon>
        <taxon>Rhizophoraceae</taxon>
        <taxon>Rhizophora</taxon>
    </lineage>
</organism>
<dbReference type="EMBL" id="GGEC01041225">
    <property type="protein sequence ID" value="MBX21709.1"/>
    <property type="molecule type" value="Transcribed_RNA"/>
</dbReference>
<sequence>MFGGQVKAPINSPHLRKSGGSEQGNGVEEGVSHSMESNDLKSAIAPITTAAIMPSPVLLWRFKVLWFSFFLCCRLLLDFHDMLYC</sequence>
<dbReference type="AlphaFoldDB" id="A0A2P2LUQ8"/>
<protein>
    <submittedName>
        <fullName evidence="2">Uncharacterized protein MANES_13G073300</fullName>
    </submittedName>
</protein>
<reference evidence="2" key="1">
    <citation type="submission" date="2018-02" db="EMBL/GenBank/DDBJ databases">
        <title>Rhizophora mucronata_Transcriptome.</title>
        <authorList>
            <person name="Meera S.P."/>
            <person name="Sreeshan A."/>
            <person name="Augustine A."/>
        </authorList>
    </citation>
    <scope>NUCLEOTIDE SEQUENCE</scope>
    <source>
        <tissue evidence="2">Leaf</tissue>
    </source>
</reference>
<feature type="region of interest" description="Disordered" evidence="1">
    <location>
        <begin position="1"/>
        <end position="35"/>
    </location>
</feature>
<proteinExistence type="predicted"/>